<dbReference type="Gene3D" id="3.30.420.10">
    <property type="entry name" value="Ribonuclease H-like superfamily/Ribonuclease H"/>
    <property type="match status" value="1"/>
</dbReference>
<sequence>MWVYSRDQIEKEFLEFFGRIFSKSANDLVLNCDYLIPDQLSTDIQESLISLPDYEEICKTLFSMGSTKALGPDGMSALFFKHYWQTVGDDFCETILNFFRWVGYILRAVFVRVTPLSPYLFIWAAEILSRLIHDALRSGNIKGIKLSRGGPTISHIFFADDLILVGKANVEEARGMWNCLEKFYDWSGQRINKLKTTTFFSKNITEHSKEVIKVALGIGSPVGNPKYLGLPLFHSRGKDADFNFIVENLASKLHGWKAKTLSKAGRATLIKFVGLAMTVYAMQSTKLTNRLCSRIDGMVRDFWWSFEKGNHGIHLRAWDKLCLPKSWGGLGFRKTKEMNQAFLAKWGWKLLTGCQSLCCRVLKAKYLKGQNILRCKDKTSDSWFYKSVVKANEILRKGACKVITDELLTESGNWDTTKLNNLFTRETVAAILKGDNPLAQGKDHWIWTKEGSGRFSCKSAYLIQALQCSPHCEVAPSLWNKLWNSKILITEIPLSLYSPRPPADWNPPPQDWIKINYDAKVGGEHMCVAVVARDYLSRLMWVFTAKMDFSDALCEEAVAVCLALEVAKDKGHQFILVESDSKIVINTLNGLDPRWEIENYSLFCKRFNSSFASCLFCFSARSYNFMAHNVANWAFTHNLYGCIDITTIPKNIYCNDREV</sequence>
<dbReference type="PANTHER" id="PTHR33116:SF86">
    <property type="entry name" value="REVERSE TRANSCRIPTASE DOMAIN-CONTAINING PROTEIN"/>
    <property type="match status" value="1"/>
</dbReference>
<dbReference type="EnsemblPlants" id="evm.model.03.1758">
    <property type="protein sequence ID" value="cds.evm.model.03.1758"/>
    <property type="gene ID" value="evm.TU.03.1758"/>
</dbReference>
<dbReference type="InterPro" id="IPR036397">
    <property type="entry name" value="RNaseH_sf"/>
</dbReference>
<dbReference type="SUPFAM" id="SSF53098">
    <property type="entry name" value="Ribonuclease H-like"/>
    <property type="match status" value="1"/>
</dbReference>
<dbReference type="Pfam" id="PF13456">
    <property type="entry name" value="RVT_3"/>
    <property type="match status" value="1"/>
</dbReference>
<evidence type="ECO:0000259" key="1">
    <source>
        <dbReference type="Pfam" id="PF13456"/>
    </source>
</evidence>
<proteinExistence type="predicted"/>
<feature type="domain" description="RNase H type-1" evidence="1">
    <location>
        <begin position="517"/>
        <end position="634"/>
    </location>
</feature>
<reference evidence="2" key="2">
    <citation type="submission" date="2021-03" db="UniProtKB">
        <authorList>
            <consortium name="EnsemblPlants"/>
        </authorList>
    </citation>
    <scope>IDENTIFICATION</scope>
</reference>
<dbReference type="AlphaFoldDB" id="A0A803P6J3"/>
<dbReference type="GO" id="GO:0003676">
    <property type="term" value="F:nucleic acid binding"/>
    <property type="evidence" value="ECO:0007669"/>
    <property type="project" value="InterPro"/>
</dbReference>
<accession>A0A803P6J3</accession>
<dbReference type="InterPro" id="IPR044730">
    <property type="entry name" value="RNase_H-like_dom_plant"/>
</dbReference>
<dbReference type="Gramene" id="evm.model.03.1758">
    <property type="protein sequence ID" value="cds.evm.model.03.1758"/>
    <property type="gene ID" value="evm.TU.03.1758"/>
</dbReference>
<evidence type="ECO:0000313" key="3">
    <source>
        <dbReference type="Proteomes" id="UP000596661"/>
    </source>
</evidence>
<reference evidence="2" key="1">
    <citation type="submission" date="2018-11" db="EMBL/GenBank/DDBJ databases">
        <authorList>
            <person name="Grassa J C."/>
        </authorList>
    </citation>
    <scope>NUCLEOTIDE SEQUENCE [LARGE SCALE GENOMIC DNA]</scope>
</reference>
<dbReference type="OMA" id="ANWAFTH"/>
<protein>
    <recommendedName>
        <fullName evidence="1">RNase H type-1 domain-containing protein</fullName>
    </recommendedName>
</protein>
<organism evidence="2 3">
    <name type="scientific">Cannabis sativa</name>
    <name type="common">Hemp</name>
    <name type="synonym">Marijuana</name>
    <dbReference type="NCBI Taxonomy" id="3483"/>
    <lineage>
        <taxon>Eukaryota</taxon>
        <taxon>Viridiplantae</taxon>
        <taxon>Streptophyta</taxon>
        <taxon>Embryophyta</taxon>
        <taxon>Tracheophyta</taxon>
        <taxon>Spermatophyta</taxon>
        <taxon>Magnoliopsida</taxon>
        <taxon>eudicotyledons</taxon>
        <taxon>Gunneridae</taxon>
        <taxon>Pentapetalae</taxon>
        <taxon>rosids</taxon>
        <taxon>fabids</taxon>
        <taxon>Rosales</taxon>
        <taxon>Cannabaceae</taxon>
        <taxon>Cannabis</taxon>
    </lineage>
</organism>
<dbReference type="EMBL" id="UZAU01000331">
    <property type="status" value="NOT_ANNOTATED_CDS"/>
    <property type="molecule type" value="Genomic_DNA"/>
</dbReference>
<dbReference type="InterPro" id="IPR002156">
    <property type="entry name" value="RNaseH_domain"/>
</dbReference>
<name>A0A803P6J3_CANSA</name>
<keyword evidence="3" id="KW-1185">Reference proteome</keyword>
<dbReference type="PANTHER" id="PTHR33116">
    <property type="entry name" value="REVERSE TRANSCRIPTASE ZINC-BINDING DOMAIN-CONTAINING PROTEIN-RELATED-RELATED"/>
    <property type="match status" value="1"/>
</dbReference>
<dbReference type="Proteomes" id="UP000596661">
    <property type="component" value="Chromosome 3"/>
</dbReference>
<dbReference type="InterPro" id="IPR012337">
    <property type="entry name" value="RNaseH-like_sf"/>
</dbReference>
<dbReference type="CDD" id="cd06222">
    <property type="entry name" value="RNase_H_like"/>
    <property type="match status" value="1"/>
</dbReference>
<evidence type="ECO:0000313" key="2">
    <source>
        <dbReference type="EnsemblPlants" id="cds.evm.model.03.1758"/>
    </source>
</evidence>
<dbReference type="GO" id="GO:0004523">
    <property type="term" value="F:RNA-DNA hybrid ribonuclease activity"/>
    <property type="evidence" value="ECO:0007669"/>
    <property type="project" value="InterPro"/>
</dbReference>